<dbReference type="NCBIfam" id="TIGR04129">
    <property type="entry name" value="CxxH_BA5709"/>
    <property type="match status" value="1"/>
</dbReference>
<comment type="caution">
    <text evidence="1">The sequence shown here is derived from an EMBL/GenBank/DDBJ whole genome shotgun (WGS) entry which is preliminary data.</text>
</comment>
<proteinExistence type="predicted"/>
<keyword evidence="2" id="KW-1185">Reference proteome</keyword>
<accession>A0A554A1E5</accession>
<dbReference type="InterPro" id="IPR025626">
    <property type="entry name" value="YyzF"/>
</dbReference>
<gene>
    <name evidence="1" type="ORF">FN960_07165</name>
</gene>
<evidence type="ECO:0000313" key="2">
    <source>
        <dbReference type="Proteomes" id="UP000318521"/>
    </source>
</evidence>
<sequence>MYYACDEHIELALDVVVDENEVFPVMEKLTSEQALSTACSFCKKQAIYSVTK</sequence>
<dbReference type="RefSeq" id="WP_143848008.1">
    <property type="nucleotide sequence ID" value="NZ_VLXZ01000003.1"/>
</dbReference>
<dbReference type="AlphaFoldDB" id="A0A554A1E5"/>
<dbReference type="Proteomes" id="UP000318521">
    <property type="component" value="Unassembled WGS sequence"/>
</dbReference>
<reference evidence="1 2" key="1">
    <citation type="submission" date="2019-07" db="EMBL/GenBank/DDBJ databases">
        <authorList>
            <person name="Park Y.J."/>
            <person name="Jeong S.E."/>
            <person name="Jung H.S."/>
        </authorList>
    </citation>
    <scope>NUCLEOTIDE SEQUENCE [LARGE SCALE GENOMIC DNA]</scope>
    <source>
        <strain evidence="2">P16(2019)</strain>
    </source>
</reference>
<dbReference type="OrthoDB" id="1652387at2"/>
<evidence type="ECO:0000313" key="1">
    <source>
        <dbReference type="EMBL" id="TSB47508.1"/>
    </source>
</evidence>
<name>A0A554A1E5_9BACI</name>
<dbReference type="EMBL" id="VLXZ01000003">
    <property type="protein sequence ID" value="TSB47508.1"/>
    <property type="molecule type" value="Genomic_DNA"/>
</dbReference>
<dbReference type="Pfam" id="PF14116">
    <property type="entry name" value="YyzF"/>
    <property type="match status" value="1"/>
</dbReference>
<protein>
    <submittedName>
        <fullName evidence="1">CxxH/CxxC protein</fullName>
    </submittedName>
</protein>
<organism evidence="1 2">
    <name type="scientific">Alkalicoccobacillus porphyridii</name>
    <dbReference type="NCBI Taxonomy" id="2597270"/>
    <lineage>
        <taxon>Bacteria</taxon>
        <taxon>Bacillati</taxon>
        <taxon>Bacillota</taxon>
        <taxon>Bacilli</taxon>
        <taxon>Bacillales</taxon>
        <taxon>Bacillaceae</taxon>
        <taxon>Alkalicoccobacillus</taxon>
    </lineage>
</organism>